<reference evidence="1 2" key="1">
    <citation type="submission" date="2019-06" db="EMBL/GenBank/DDBJ databases">
        <title>Whole genome shotgun sequence of Brevibacillus formosus NBRC 15716.</title>
        <authorList>
            <person name="Hosoyama A."/>
            <person name="Uohara A."/>
            <person name="Ohji S."/>
            <person name="Ichikawa N."/>
        </authorList>
    </citation>
    <scope>NUCLEOTIDE SEQUENCE [LARGE SCALE GENOMIC DNA]</scope>
    <source>
        <strain evidence="1 2">NBRC 15716</strain>
    </source>
</reference>
<name>A0ABQ0T7Z4_9BACL</name>
<comment type="caution">
    <text evidence="1">The sequence shown here is derived from an EMBL/GenBank/DDBJ whole genome shotgun (WGS) entry which is preliminary data.</text>
</comment>
<evidence type="ECO:0000313" key="2">
    <source>
        <dbReference type="Proteomes" id="UP000319498"/>
    </source>
</evidence>
<gene>
    <name evidence="1" type="ORF">BFO01nite_35650</name>
</gene>
<organism evidence="1 2">
    <name type="scientific">Brevibacillus formosus</name>
    <dbReference type="NCBI Taxonomy" id="54913"/>
    <lineage>
        <taxon>Bacteria</taxon>
        <taxon>Bacillati</taxon>
        <taxon>Bacillota</taxon>
        <taxon>Bacilli</taxon>
        <taxon>Bacillales</taxon>
        <taxon>Paenibacillaceae</taxon>
        <taxon>Brevibacillus</taxon>
    </lineage>
</organism>
<dbReference type="EMBL" id="BJOL01000020">
    <property type="protein sequence ID" value="GED59433.1"/>
    <property type="molecule type" value="Genomic_DNA"/>
</dbReference>
<protein>
    <submittedName>
        <fullName evidence="1">Uncharacterized protein</fullName>
    </submittedName>
</protein>
<evidence type="ECO:0000313" key="1">
    <source>
        <dbReference type="EMBL" id="GED59433.1"/>
    </source>
</evidence>
<proteinExistence type="predicted"/>
<dbReference type="GeneID" id="87585354"/>
<accession>A0ABQ0T7Z4</accession>
<sequence length="70" mass="7862">MDQRLVAGELPSKEETKALAKRFLSKAQPGLFKKLENLWIDNHDETIDVTKGDKHESVTISGMKYGKMAS</sequence>
<dbReference type="RefSeq" id="WP_052773387.1">
    <property type="nucleotide sequence ID" value="NZ_BJOL01000020.1"/>
</dbReference>
<keyword evidence="2" id="KW-1185">Reference proteome</keyword>
<dbReference type="Proteomes" id="UP000319498">
    <property type="component" value="Unassembled WGS sequence"/>
</dbReference>